<dbReference type="EMBL" id="MN739166">
    <property type="protein sequence ID" value="QHS91931.1"/>
    <property type="molecule type" value="Genomic_DNA"/>
</dbReference>
<evidence type="ECO:0008006" key="2">
    <source>
        <dbReference type="Google" id="ProtNLM"/>
    </source>
</evidence>
<organism evidence="1">
    <name type="scientific">viral metagenome</name>
    <dbReference type="NCBI Taxonomy" id="1070528"/>
    <lineage>
        <taxon>unclassified sequences</taxon>
        <taxon>metagenomes</taxon>
        <taxon>organismal metagenomes</taxon>
    </lineage>
</organism>
<reference evidence="1" key="1">
    <citation type="journal article" date="2020" name="Nature">
        <title>Giant virus diversity and host interactions through global metagenomics.</title>
        <authorList>
            <person name="Schulz F."/>
            <person name="Roux S."/>
            <person name="Paez-Espino D."/>
            <person name="Jungbluth S."/>
            <person name="Walsh D.A."/>
            <person name="Denef V.J."/>
            <person name="McMahon K.D."/>
            <person name="Konstantinidis K.T."/>
            <person name="Eloe-Fadrosh E.A."/>
            <person name="Kyrpides N.C."/>
            <person name="Woyke T."/>
        </authorList>
    </citation>
    <scope>NUCLEOTIDE SEQUENCE</scope>
    <source>
        <strain evidence="1">GVMAG-M-3300013285-6</strain>
    </source>
</reference>
<name>A0A6C0BJK8_9ZZZZ</name>
<evidence type="ECO:0000313" key="1">
    <source>
        <dbReference type="EMBL" id="QHS91931.1"/>
    </source>
</evidence>
<dbReference type="AlphaFoldDB" id="A0A6C0BJK8"/>
<protein>
    <recommendedName>
        <fullName evidence="2">FCP1 homology domain-containing protein</fullName>
    </recommendedName>
</protein>
<sequence length="203" mass="23641">MAGLILVWDMDNTLSGEYSNNITLNPNALHILQKAYNAKRSGTVSAIFLLTNNSDLQYIEKVRIELLKRLGLPEGPSPAPFNYIMPRQHTNRPQSFDPPKRLQDVEFMMRQVKKGVGNLAERVFFFDDIPTHVLRKEIPADNYIQINPPFTAGGPDHTEYTTIERYLNATHSRTKKKATQRDGRRYLKRKLRRTQKKRRITYR</sequence>
<accession>A0A6C0BJK8</accession>
<proteinExistence type="predicted"/>